<dbReference type="EMBL" id="LR796136">
    <property type="protein sequence ID" value="CAB4120944.1"/>
    <property type="molecule type" value="Genomic_DNA"/>
</dbReference>
<name>A0A6J5KG75_9CAUD</name>
<gene>
    <name evidence="1" type="ORF">UFOVP4_23</name>
</gene>
<reference evidence="1" key="1">
    <citation type="submission" date="2020-04" db="EMBL/GenBank/DDBJ databases">
        <authorList>
            <person name="Chiriac C."/>
            <person name="Salcher M."/>
            <person name="Ghai R."/>
            <person name="Kavagutti S V."/>
        </authorList>
    </citation>
    <scope>NUCLEOTIDE SEQUENCE</scope>
</reference>
<sequence length="51" mass="5429">MAQPSPYERIFSFTGVSTATPNAQQPGVQLDAEFNAVRTALNFAVIKSVSA</sequence>
<evidence type="ECO:0000313" key="1">
    <source>
        <dbReference type="EMBL" id="CAB4120944.1"/>
    </source>
</evidence>
<protein>
    <submittedName>
        <fullName evidence="1">Uncharacterized protein</fullName>
    </submittedName>
</protein>
<accession>A0A6J5KG75</accession>
<organism evidence="1">
    <name type="scientific">uncultured Caudovirales phage</name>
    <dbReference type="NCBI Taxonomy" id="2100421"/>
    <lineage>
        <taxon>Viruses</taxon>
        <taxon>Duplodnaviria</taxon>
        <taxon>Heunggongvirae</taxon>
        <taxon>Uroviricota</taxon>
        <taxon>Caudoviricetes</taxon>
        <taxon>Peduoviridae</taxon>
        <taxon>Maltschvirus</taxon>
        <taxon>Maltschvirus maltsch</taxon>
    </lineage>
</organism>
<proteinExistence type="predicted"/>